<evidence type="ECO:0000313" key="2">
    <source>
        <dbReference type="Proteomes" id="UP000274376"/>
    </source>
</evidence>
<protein>
    <submittedName>
        <fullName evidence="1">Uncharacterized protein</fullName>
    </submittedName>
</protein>
<dbReference type="InterPro" id="IPR011990">
    <property type="entry name" value="TPR-like_helical_dom_sf"/>
</dbReference>
<dbReference type="RefSeq" id="WP_125425388.1">
    <property type="nucleotide sequence ID" value="NZ_RJNU01000004.1"/>
</dbReference>
<comment type="caution">
    <text evidence="1">The sequence shown here is derived from an EMBL/GenBank/DDBJ whole genome shotgun (WGS) entry which is preliminary data.</text>
</comment>
<gene>
    <name evidence="1" type="ORF">D8839_06450</name>
</gene>
<reference evidence="1 2" key="1">
    <citation type="submission" date="2018-11" db="EMBL/GenBank/DDBJ databases">
        <title>Species Designations Belie Phenotypic and Genotypic Heterogeneity in Oral Streptococci.</title>
        <authorList>
            <person name="Velsko I."/>
        </authorList>
    </citation>
    <scope>NUCLEOTIDE SEQUENCE [LARGE SCALE GENOMIC DNA]</scope>
    <source>
        <strain evidence="1 2">BCC36</strain>
    </source>
</reference>
<accession>A0A3R9JCT2</accession>
<evidence type="ECO:0000313" key="1">
    <source>
        <dbReference type="EMBL" id="RSJ07285.1"/>
    </source>
</evidence>
<dbReference type="Gene3D" id="1.25.40.10">
    <property type="entry name" value="Tetratricopeptide repeat domain"/>
    <property type="match status" value="1"/>
</dbReference>
<name>A0A3R9JCT2_STRMT</name>
<dbReference type="EMBL" id="RJOE01000012">
    <property type="protein sequence ID" value="RSJ07285.1"/>
    <property type="molecule type" value="Genomic_DNA"/>
</dbReference>
<dbReference type="Proteomes" id="UP000274376">
    <property type="component" value="Unassembled WGS sequence"/>
</dbReference>
<sequence>MKQFELWLDESGKFADSESQREEIYSFLGGVLVEKAAIKNFNFSSILNDDSLNHAMNMTPNQKKQYVIPKLIEFKNQTDARYIFFENIEWQGNGDNRQLYLQILSEGLVQLTQLLEAKYGDIRLNIIIASRVARKGIEERVHIQESEYKRSFTTSLKTSEVSYRSGTDVQFQLKKATESQKLILADFASNIRRMYLRDLPVFRDQRAVLRNLFEDSYVFSLSTLSSDSRIRFLLAQNDVSEALMEYYTSQTIKTKGTYLHLIVDRMKYLSYRVLKSQLKQFASEILAYTARQDDYEKSIEIFTEICDQLLPLLRDKRYPYELFTFEVFLQLSDVYLRSGRSCQAGQVISQSLELVKISENSLENLFSLYRIKEKLAVFYIDSGQYKKASHLMADLRVIFKELLDLLLAYDSISNYFQSLKSEYYGDVLCMEIYSLLFQTQQEDFKLETIIRLSDEGLQQYPSFPGELERHRQYRSRIELLRKDAKAALHWLILAIDYDHRMDSEIDEVVIQDFWDRVERQETTISQQFYAMYYSLIMTEAYQQDIEFAKLLYTAFVKHPIYQEFFSFHKRNKLTKLVTTEKIFHHPMEIVYWNFANYYRFEGKMEDSLNCYDKAIKVCMRNQDSFTLELRSIPIYAAKISCEKLQGKKSNTYEKLKTTLHQLEKMMKGYTGKNDVDFSETEELLREWENFFDNLDQKSETISDKLWSFSQKWRY</sequence>
<organism evidence="1 2">
    <name type="scientific">Streptococcus mitis</name>
    <dbReference type="NCBI Taxonomy" id="28037"/>
    <lineage>
        <taxon>Bacteria</taxon>
        <taxon>Bacillati</taxon>
        <taxon>Bacillota</taxon>
        <taxon>Bacilli</taxon>
        <taxon>Lactobacillales</taxon>
        <taxon>Streptococcaceae</taxon>
        <taxon>Streptococcus</taxon>
        <taxon>Streptococcus mitis group</taxon>
    </lineage>
</organism>
<dbReference type="AlphaFoldDB" id="A0A3R9JCT2"/>
<proteinExistence type="predicted"/>